<dbReference type="InterPro" id="IPR000425">
    <property type="entry name" value="MIP"/>
</dbReference>
<reference evidence="8" key="1">
    <citation type="journal article" date="2020" name="Plant Biotechnol. J.">
        <title>The pomegranate (Punica granatum L.) draft genome dissects genetic divergence between soft- and hard-seeded cultivars.</title>
        <authorList>
            <person name="Luo X."/>
            <person name="Li H."/>
            <person name="Wu Z."/>
            <person name="Yao W."/>
            <person name="Zhao P."/>
            <person name="Cao D."/>
            <person name="Yu H."/>
            <person name="Li K."/>
            <person name="Poudel K."/>
            <person name="Zhao D."/>
            <person name="Zhang F."/>
            <person name="Xia X."/>
            <person name="Chen L."/>
            <person name="Wang Q."/>
            <person name="Jing D."/>
            <person name="Cao S."/>
        </authorList>
    </citation>
    <scope>NUCLEOTIDE SEQUENCE [LARGE SCALE GENOMIC DNA]</scope>
    <source>
        <strain evidence="8">cv. Tunisia</strain>
    </source>
</reference>
<dbReference type="GO" id="GO:0016020">
    <property type="term" value="C:membrane"/>
    <property type="evidence" value="ECO:0007669"/>
    <property type="project" value="UniProtKB-SubCell"/>
</dbReference>
<dbReference type="GeneID" id="116212461"/>
<dbReference type="InterPro" id="IPR034294">
    <property type="entry name" value="Aquaporin_transptr"/>
</dbReference>
<name>A0A6P8E6A0_PUNGR</name>
<dbReference type="Pfam" id="PF00230">
    <property type="entry name" value="MIP"/>
    <property type="match status" value="1"/>
</dbReference>
<feature type="transmembrane region" description="Helical" evidence="7">
    <location>
        <begin position="282"/>
        <end position="301"/>
    </location>
</feature>
<evidence type="ECO:0000256" key="6">
    <source>
        <dbReference type="RuleBase" id="RU000477"/>
    </source>
</evidence>
<dbReference type="OrthoDB" id="3222at2759"/>
<dbReference type="PANTHER" id="PTHR45724">
    <property type="entry name" value="AQUAPORIN NIP2-1"/>
    <property type="match status" value="1"/>
</dbReference>
<proteinExistence type="inferred from homology"/>
<dbReference type="NCBIfam" id="TIGR00861">
    <property type="entry name" value="MIP"/>
    <property type="match status" value="1"/>
</dbReference>
<dbReference type="PANTHER" id="PTHR45724:SF13">
    <property type="entry name" value="AQUAPORIN NIP1-1-RELATED"/>
    <property type="match status" value="1"/>
</dbReference>
<dbReference type="PROSITE" id="PS00221">
    <property type="entry name" value="MIP"/>
    <property type="match status" value="1"/>
</dbReference>
<evidence type="ECO:0000256" key="3">
    <source>
        <dbReference type="ARBA" id="ARBA00022692"/>
    </source>
</evidence>
<feature type="transmembrane region" description="Helical" evidence="7">
    <location>
        <begin position="98"/>
        <end position="117"/>
    </location>
</feature>
<reference evidence="9" key="2">
    <citation type="submission" date="2025-08" db="UniProtKB">
        <authorList>
            <consortium name="RefSeq"/>
        </authorList>
    </citation>
    <scope>IDENTIFICATION</scope>
    <source>
        <tissue evidence="9">Leaf</tissue>
    </source>
</reference>
<dbReference type="CDD" id="cd00333">
    <property type="entry name" value="MIP"/>
    <property type="match status" value="1"/>
</dbReference>
<evidence type="ECO:0000256" key="1">
    <source>
        <dbReference type="ARBA" id="ARBA00004141"/>
    </source>
</evidence>
<evidence type="ECO:0000313" key="9">
    <source>
        <dbReference type="RefSeq" id="XP_031402950.1"/>
    </source>
</evidence>
<feature type="transmembrane region" description="Helical" evidence="7">
    <location>
        <begin position="129"/>
        <end position="150"/>
    </location>
</feature>
<keyword evidence="8" id="KW-1185">Reference proteome</keyword>
<dbReference type="GO" id="GO:0015267">
    <property type="term" value="F:channel activity"/>
    <property type="evidence" value="ECO:0007669"/>
    <property type="project" value="InterPro"/>
</dbReference>
<evidence type="ECO:0000256" key="5">
    <source>
        <dbReference type="ARBA" id="ARBA00023136"/>
    </source>
</evidence>
<gene>
    <name evidence="9" type="primary">LOC116212461</name>
</gene>
<dbReference type="AlphaFoldDB" id="A0A6P8E6A0"/>
<comment type="subcellular location">
    <subcellularLocation>
        <location evidence="1">Membrane</location>
        <topology evidence="1">Multi-pass membrane protein</topology>
    </subcellularLocation>
</comment>
<dbReference type="Gene3D" id="1.20.1080.10">
    <property type="entry name" value="Glycerol uptake facilitator protein"/>
    <property type="match status" value="1"/>
</dbReference>
<feature type="transmembrane region" description="Helical" evidence="7">
    <location>
        <begin position="171"/>
        <end position="193"/>
    </location>
</feature>
<keyword evidence="2 6" id="KW-0813">Transport</keyword>
<evidence type="ECO:0000313" key="8">
    <source>
        <dbReference type="Proteomes" id="UP000515151"/>
    </source>
</evidence>
<evidence type="ECO:0000256" key="2">
    <source>
        <dbReference type="ARBA" id="ARBA00022448"/>
    </source>
</evidence>
<evidence type="ECO:0000256" key="7">
    <source>
        <dbReference type="SAM" id="Phobius"/>
    </source>
</evidence>
<keyword evidence="3 6" id="KW-0812">Transmembrane</keyword>
<feature type="transmembrane region" description="Helical" evidence="7">
    <location>
        <begin position="213"/>
        <end position="231"/>
    </location>
</feature>
<protein>
    <submittedName>
        <fullName evidence="9">Aquaporin NIP1-1-like</fullName>
    </submittedName>
</protein>
<accession>A0A6P8E6A0</accession>
<dbReference type="InterPro" id="IPR023271">
    <property type="entry name" value="Aquaporin-like"/>
</dbReference>
<comment type="similarity">
    <text evidence="6">Belongs to the MIP/aquaporin (TC 1.A.8) family.</text>
</comment>
<dbReference type="PRINTS" id="PR00783">
    <property type="entry name" value="MINTRINSICP"/>
</dbReference>
<dbReference type="Proteomes" id="UP000515151">
    <property type="component" value="Chromosome 1"/>
</dbReference>
<dbReference type="SUPFAM" id="SSF81338">
    <property type="entry name" value="Aquaporin-like"/>
    <property type="match status" value="1"/>
</dbReference>
<keyword evidence="5 7" id="KW-0472">Membrane</keyword>
<feature type="transmembrane region" description="Helical" evidence="7">
    <location>
        <begin position="243"/>
        <end position="262"/>
    </location>
</feature>
<dbReference type="RefSeq" id="XP_031402950.1">
    <property type="nucleotide sequence ID" value="XM_031547090.1"/>
</dbReference>
<organism evidence="8 9">
    <name type="scientific">Punica granatum</name>
    <name type="common">Pomegranate</name>
    <dbReference type="NCBI Taxonomy" id="22663"/>
    <lineage>
        <taxon>Eukaryota</taxon>
        <taxon>Viridiplantae</taxon>
        <taxon>Streptophyta</taxon>
        <taxon>Embryophyta</taxon>
        <taxon>Tracheophyta</taxon>
        <taxon>Spermatophyta</taxon>
        <taxon>Magnoliopsida</taxon>
        <taxon>eudicotyledons</taxon>
        <taxon>Gunneridae</taxon>
        <taxon>Pentapetalae</taxon>
        <taxon>rosids</taxon>
        <taxon>malvids</taxon>
        <taxon>Myrtales</taxon>
        <taxon>Lythraceae</taxon>
        <taxon>Punica</taxon>
    </lineage>
</organism>
<sequence>MRQHGQSLNKSNNSPSFFPSPVSGSLFVTYKFGCLPSVLLIPKTSLRGMEREMAEISGRNGGVALDVKAADASAKAAMDEQETGACCFVLPTFVQKMIAEVCGTYFLIFAGCGSVVVNRNEKVVTEPGIAITWGLAVLVLVYSVGHISGAHFNPAVTIAFATCKRFPWKHVPAYVAAQMLGSLLASGTLRLLFTGRHDQFAGTLPTGSDMQAFVIEFIITFYLMFVISGVATDNRAIGELAGLAIGATILLNVMFTAPVTGASMNPARSLGPAIVSGNYTGIWIYLPAPTLGAIAGAWVYNSIRLSDKPAREITKSTSFLRNASHNRNGST</sequence>
<dbReference type="InterPro" id="IPR022357">
    <property type="entry name" value="MIP_CS"/>
</dbReference>
<keyword evidence="4 7" id="KW-1133">Transmembrane helix</keyword>
<evidence type="ECO:0000256" key="4">
    <source>
        <dbReference type="ARBA" id="ARBA00022989"/>
    </source>
</evidence>